<reference evidence="13 14" key="1">
    <citation type="submission" date="2023-10" db="EMBL/GenBank/DDBJ databases">
        <title>Rubellicoccus peritrichatus gen. nov., sp. nov., isolated from an algae of coral reef tank.</title>
        <authorList>
            <person name="Luo J."/>
        </authorList>
    </citation>
    <scope>NUCLEOTIDE SEQUENCE [LARGE SCALE GENOMIC DNA]</scope>
    <source>
        <strain evidence="13 14">CR14</strain>
    </source>
</reference>
<dbReference type="InterPro" id="IPR006102">
    <property type="entry name" value="Ig-like_GH2"/>
</dbReference>
<evidence type="ECO:0000259" key="12">
    <source>
        <dbReference type="Pfam" id="PF22666"/>
    </source>
</evidence>
<keyword evidence="5" id="KW-0732">Signal</keyword>
<dbReference type="InterPro" id="IPR013783">
    <property type="entry name" value="Ig-like_fold"/>
</dbReference>
<dbReference type="RefSeq" id="WP_317833187.1">
    <property type="nucleotide sequence ID" value="NZ_CP136920.1"/>
</dbReference>
<dbReference type="FunFam" id="2.60.120.260:FF:000060">
    <property type="entry name" value="Probable beta-mannosidase"/>
    <property type="match status" value="1"/>
</dbReference>
<dbReference type="AlphaFoldDB" id="A0AAQ3LAF3"/>
<dbReference type="Pfam" id="PF17753">
    <property type="entry name" value="Ig_mannosidase"/>
    <property type="match status" value="1"/>
</dbReference>
<dbReference type="Proteomes" id="UP001304300">
    <property type="component" value="Chromosome"/>
</dbReference>
<dbReference type="EC" id="3.2.1.25" evidence="4"/>
<dbReference type="PANTHER" id="PTHR43730:SF1">
    <property type="entry name" value="BETA-MANNOSIDASE"/>
    <property type="match status" value="1"/>
</dbReference>
<dbReference type="InterPro" id="IPR054593">
    <property type="entry name" value="Beta-mannosidase-like_N2"/>
</dbReference>
<dbReference type="SUPFAM" id="SSF49785">
    <property type="entry name" value="Galactose-binding domain-like"/>
    <property type="match status" value="1"/>
</dbReference>
<keyword evidence="8" id="KW-0458">Lysosome</keyword>
<accession>A0AAQ3LAF3</accession>
<dbReference type="KEGG" id="puo:RZN69_20090"/>
<feature type="domain" description="Glycoside hydrolase family 2 immunoglobulin-like beta-sandwich" evidence="10">
    <location>
        <begin position="194"/>
        <end position="284"/>
    </location>
</feature>
<feature type="domain" description="Beta-mannosidase-like galactose-binding" evidence="12">
    <location>
        <begin position="16"/>
        <end position="183"/>
    </location>
</feature>
<dbReference type="Gene3D" id="2.60.40.10">
    <property type="entry name" value="Immunoglobulins"/>
    <property type="match status" value="2"/>
</dbReference>
<keyword evidence="9" id="KW-0326">Glycosidase</keyword>
<evidence type="ECO:0000256" key="4">
    <source>
        <dbReference type="ARBA" id="ARBA00012754"/>
    </source>
</evidence>
<dbReference type="Gene3D" id="2.60.120.260">
    <property type="entry name" value="Galactose-binding domain-like"/>
    <property type="match status" value="1"/>
</dbReference>
<evidence type="ECO:0000259" key="10">
    <source>
        <dbReference type="Pfam" id="PF00703"/>
    </source>
</evidence>
<dbReference type="SUPFAM" id="SSF51445">
    <property type="entry name" value="(Trans)glycosidases"/>
    <property type="match status" value="1"/>
</dbReference>
<dbReference type="Pfam" id="PF00703">
    <property type="entry name" value="Glyco_hydro_2"/>
    <property type="match status" value="1"/>
</dbReference>
<proteinExistence type="inferred from homology"/>
<comment type="subcellular location">
    <subcellularLocation>
        <location evidence="2">Lysosome</location>
    </subcellularLocation>
</comment>
<dbReference type="GO" id="GO:0004567">
    <property type="term" value="F:beta-mannosidase activity"/>
    <property type="evidence" value="ECO:0007669"/>
    <property type="project" value="UniProtKB-EC"/>
</dbReference>
<evidence type="ECO:0000256" key="8">
    <source>
        <dbReference type="ARBA" id="ARBA00023228"/>
    </source>
</evidence>
<evidence type="ECO:0000256" key="6">
    <source>
        <dbReference type="ARBA" id="ARBA00022801"/>
    </source>
</evidence>
<evidence type="ECO:0000256" key="3">
    <source>
        <dbReference type="ARBA" id="ARBA00007401"/>
    </source>
</evidence>
<dbReference type="InterPro" id="IPR008979">
    <property type="entry name" value="Galactose-bd-like_sf"/>
</dbReference>
<evidence type="ECO:0000256" key="5">
    <source>
        <dbReference type="ARBA" id="ARBA00022729"/>
    </source>
</evidence>
<protein>
    <recommendedName>
        <fullName evidence="4">beta-mannosidase</fullName>
        <ecNumber evidence="4">3.2.1.25</ecNumber>
    </recommendedName>
</protein>
<evidence type="ECO:0000256" key="1">
    <source>
        <dbReference type="ARBA" id="ARBA00000829"/>
    </source>
</evidence>
<gene>
    <name evidence="13" type="ORF">RZN69_20090</name>
</gene>
<dbReference type="GO" id="GO:0005764">
    <property type="term" value="C:lysosome"/>
    <property type="evidence" value="ECO:0007669"/>
    <property type="project" value="UniProtKB-SubCell"/>
</dbReference>
<evidence type="ECO:0000313" key="13">
    <source>
        <dbReference type="EMBL" id="WOO40929.1"/>
    </source>
</evidence>
<dbReference type="PANTHER" id="PTHR43730">
    <property type="entry name" value="BETA-MANNOSIDASE"/>
    <property type="match status" value="1"/>
</dbReference>
<dbReference type="Pfam" id="PF22666">
    <property type="entry name" value="Glyco_hydro_2_N2"/>
    <property type="match status" value="1"/>
</dbReference>
<dbReference type="InterPro" id="IPR041625">
    <property type="entry name" value="Beta-mannosidase_Ig"/>
</dbReference>
<dbReference type="GO" id="GO:0005975">
    <property type="term" value="P:carbohydrate metabolic process"/>
    <property type="evidence" value="ECO:0007669"/>
    <property type="project" value="InterPro"/>
</dbReference>
<dbReference type="GO" id="GO:0006516">
    <property type="term" value="P:glycoprotein catabolic process"/>
    <property type="evidence" value="ECO:0007669"/>
    <property type="project" value="TreeGrafter"/>
</dbReference>
<keyword evidence="7" id="KW-0325">Glycoprotein</keyword>
<dbReference type="InterPro" id="IPR050887">
    <property type="entry name" value="Beta-mannosidase_GH2"/>
</dbReference>
<evidence type="ECO:0000313" key="14">
    <source>
        <dbReference type="Proteomes" id="UP001304300"/>
    </source>
</evidence>
<organism evidence="13 14">
    <name type="scientific">Rubellicoccus peritrichatus</name>
    <dbReference type="NCBI Taxonomy" id="3080537"/>
    <lineage>
        <taxon>Bacteria</taxon>
        <taxon>Pseudomonadati</taxon>
        <taxon>Verrucomicrobiota</taxon>
        <taxon>Opitutia</taxon>
        <taxon>Puniceicoccales</taxon>
        <taxon>Cerasicoccaceae</taxon>
        <taxon>Rubellicoccus</taxon>
    </lineage>
</organism>
<dbReference type="EMBL" id="CP136920">
    <property type="protein sequence ID" value="WOO40929.1"/>
    <property type="molecule type" value="Genomic_DNA"/>
</dbReference>
<dbReference type="Gene3D" id="3.20.20.80">
    <property type="entry name" value="Glycosidases"/>
    <property type="match status" value="1"/>
</dbReference>
<dbReference type="InterPro" id="IPR036156">
    <property type="entry name" value="Beta-gal/glucu_dom_sf"/>
</dbReference>
<feature type="domain" description="Beta-mannosidase Ig-fold" evidence="11">
    <location>
        <begin position="756"/>
        <end position="811"/>
    </location>
</feature>
<evidence type="ECO:0000256" key="7">
    <source>
        <dbReference type="ARBA" id="ARBA00023180"/>
    </source>
</evidence>
<sequence length="823" mass="93591">MAHSNNNCINLGSCSWEFSQAGKETWAPASVPGTLHEDLRQTKQAPDPFWADNEKRYEWIEHENWEYRTSFDCDEAFLENSHIELYFEGLDTLAEITLNGEKIGTSSNMFTPLSIDVRSRLKAKNNELHILFSSFWPLFRKQAEVHKGTEWCDPVGGSSNIRKQQCSFGWDWGPRLPSCGIWKDVELRGWSDNRIENVRIKQCHESGSVKLSCEATLAEDSPAELTFQLAGPDGSILGTSKDGQFEITEPKLWWPAGHGEQPQYKVTVELVSSGQLIEQQIGLRTLELDRHDDEYGESFQFVVNGKAIFAKGANWIPAHSYPSSVPDSDYDQLLNAAVAANMNMLRVWGGGIYENDLFYDLCDQLGILLWHDFMFACSTYPGDEEFLGLAEAEAEYQVKRLANRACLALWCGNNELEQKVEDLVETEATKAAYENLFYGILPKAVEQYDGVTPYWPSSPHNPEGYEKGFNNPKAGDAHYWGVWHGGRPVKNYENQIFRFCSEFGMQSYPSKETALTFCREENLNIFAPELETHQKHPAGNGIILDYISKRYRFPVDYVALAYLSQLNQAYTLQIGVEHFRRLSPCCMGALYWQLNDCWPVVSWSSIEYGGKWKALHHEARRFFAPLLITAKVHGDIERTKSNGLVNTHEGADIHIIYDGREDGLEALAQYTLLDAHTGEIYEENSQAITLRYGMNDIIWKLAIKDLLDRVGAENVVLKMFVTSKNSDQTLARNTALFSAPRLMSFDRSPIKLTHKENTDGLVQITLEASEYKHRVSLFGDDDNWYFSDNCFDLLPGEAYTVTAKPLAQNSNPSFRTYAYDDTY</sequence>
<evidence type="ECO:0000256" key="2">
    <source>
        <dbReference type="ARBA" id="ARBA00004371"/>
    </source>
</evidence>
<dbReference type="SUPFAM" id="SSF49303">
    <property type="entry name" value="beta-Galactosidase/glucuronidase domain"/>
    <property type="match status" value="2"/>
</dbReference>
<dbReference type="InterPro" id="IPR017853">
    <property type="entry name" value="GH"/>
</dbReference>
<comment type="catalytic activity">
    <reaction evidence="1">
        <text>Hydrolysis of terminal, non-reducing beta-D-mannose residues in beta-D-mannosides.</text>
        <dbReference type="EC" id="3.2.1.25"/>
    </reaction>
</comment>
<keyword evidence="6 13" id="KW-0378">Hydrolase</keyword>
<name>A0AAQ3LAF3_9BACT</name>
<evidence type="ECO:0000259" key="11">
    <source>
        <dbReference type="Pfam" id="PF17753"/>
    </source>
</evidence>
<keyword evidence="14" id="KW-1185">Reference proteome</keyword>
<evidence type="ECO:0000256" key="9">
    <source>
        <dbReference type="ARBA" id="ARBA00023295"/>
    </source>
</evidence>
<comment type="similarity">
    <text evidence="3">Belongs to the glycosyl hydrolase 2 family.</text>
</comment>
<dbReference type="FunFam" id="3.20.20.80:FF:000050">
    <property type="entry name" value="Beta-mannosidase B"/>
    <property type="match status" value="1"/>
</dbReference>